<evidence type="ECO:0000256" key="1">
    <source>
        <dbReference type="ARBA" id="ARBA00004141"/>
    </source>
</evidence>
<feature type="domain" description="Palmitoyltransferase DHHC" evidence="9">
    <location>
        <begin position="110"/>
        <end position="227"/>
    </location>
</feature>
<evidence type="ECO:0000256" key="5">
    <source>
        <dbReference type="ARBA" id="ARBA00023136"/>
    </source>
</evidence>
<keyword evidence="2 7" id="KW-0808">Transferase</keyword>
<feature type="transmembrane region" description="Helical" evidence="7">
    <location>
        <begin position="156"/>
        <end position="180"/>
    </location>
</feature>
<sequence>MTLLMDATPQVKELYPLPLVPRPWVLSSLFAAFNVVLLVFFSGLFFAFPCRWLAQNGEWVFPVITGPLFALTFFSLVSLNFSDPGILHQGSAEQGPLTVHVVWVNHGAFRLQWCPQCCFHRPPRTYHCPWCNICVEDFDHHCKWVNNCIGHRNFRFFMLLVLSLCLYSGALLVTCLIFLVRTTHLPFSTDKAVAIVVAVPAAGFLVPLSILLLTQAVSVSSADRTYKAKCRHLHGYNPFDQGCASNWYLAICAPLGPKYMAEAVQLQRVVGPDWTSVPNLHPPMSPSALNPPACPGPQPQPLGTYQPGEGPPGCGEAAAPQEVRSVCAPVCLCVSGEECLQVVRVWGEAPEVGLTLKLECSELGGGGSYPGGALKGGPRPLEYTQGSLESQRQMNDDYATNVLIGLGPVTLRTEMSLMVYNLAKGWEWREILLFKGNVDLKPHGTWRWEVEDQEAAVGLGNPCAPGPLQHILLCQPLPLPPEAGDLARAVGRGLGEGAHAPVLCLAPHRPSAPPAATGVPRRGSAFLLPRAPAEMPTTPAPELHLLNPHPEPTS</sequence>
<dbReference type="EC" id="2.3.1.225" evidence="7"/>
<dbReference type="GO" id="GO:0005783">
    <property type="term" value="C:endoplasmic reticulum"/>
    <property type="evidence" value="ECO:0007669"/>
    <property type="project" value="TreeGrafter"/>
</dbReference>
<name>A0A8I5NAH3_PAPAN</name>
<dbReference type="GO" id="GO:0006612">
    <property type="term" value="P:protein targeting to membrane"/>
    <property type="evidence" value="ECO:0007669"/>
    <property type="project" value="TreeGrafter"/>
</dbReference>
<comment type="subcellular location">
    <subcellularLocation>
        <location evidence="1">Membrane</location>
        <topology evidence="1">Multi-pass membrane protein</topology>
    </subcellularLocation>
</comment>
<dbReference type="Pfam" id="PF01529">
    <property type="entry name" value="DHHC"/>
    <property type="match status" value="1"/>
</dbReference>
<evidence type="ECO:0000256" key="7">
    <source>
        <dbReference type="RuleBase" id="RU079119"/>
    </source>
</evidence>
<proteinExistence type="inferred from homology"/>
<feature type="transmembrane region" description="Helical" evidence="7">
    <location>
        <begin position="192"/>
        <end position="213"/>
    </location>
</feature>
<keyword evidence="6 7" id="KW-0012">Acyltransferase</keyword>
<evidence type="ECO:0000256" key="3">
    <source>
        <dbReference type="ARBA" id="ARBA00022692"/>
    </source>
</evidence>
<feature type="transmembrane region" description="Helical" evidence="7">
    <location>
        <begin position="24"/>
        <end position="47"/>
    </location>
</feature>
<keyword evidence="11" id="KW-1185">Reference proteome</keyword>
<evidence type="ECO:0000313" key="11">
    <source>
        <dbReference type="Proteomes" id="UP000028761"/>
    </source>
</evidence>
<evidence type="ECO:0000313" key="10">
    <source>
        <dbReference type="Ensembl" id="ENSPANP00000058213.1"/>
    </source>
</evidence>
<gene>
    <name evidence="10" type="primary">ZDHHC19</name>
</gene>
<dbReference type="Proteomes" id="UP000028761">
    <property type="component" value="Chromosome 2"/>
</dbReference>
<evidence type="ECO:0000256" key="8">
    <source>
        <dbReference type="SAM" id="MobiDB-lite"/>
    </source>
</evidence>
<dbReference type="PANTHER" id="PTHR22883:SF326">
    <property type="entry name" value="PALMITOYLTRANSFERASE ZDHHC19"/>
    <property type="match status" value="1"/>
</dbReference>
<keyword evidence="5 7" id="KW-0472">Membrane</keyword>
<comment type="catalytic activity">
    <reaction evidence="7">
        <text>L-cysteinyl-[protein] + hexadecanoyl-CoA = S-hexadecanoyl-L-cysteinyl-[protein] + CoA</text>
        <dbReference type="Rhea" id="RHEA:36683"/>
        <dbReference type="Rhea" id="RHEA-COMP:10131"/>
        <dbReference type="Rhea" id="RHEA-COMP:11032"/>
        <dbReference type="ChEBI" id="CHEBI:29950"/>
        <dbReference type="ChEBI" id="CHEBI:57287"/>
        <dbReference type="ChEBI" id="CHEBI:57379"/>
        <dbReference type="ChEBI" id="CHEBI:74151"/>
        <dbReference type="EC" id="2.3.1.225"/>
    </reaction>
</comment>
<reference evidence="10 11" key="1">
    <citation type="submission" date="2012-03" db="EMBL/GenBank/DDBJ databases">
        <title>Whole Genome Assembly of Papio anubis.</title>
        <authorList>
            <person name="Liu Y.L."/>
            <person name="Abraham K.A."/>
            <person name="Akbar H.A."/>
            <person name="Ali S.A."/>
            <person name="Anosike U.A."/>
            <person name="Aqrawi P.A."/>
            <person name="Arias F.A."/>
            <person name="Attaway T.A."/>
            <person name="Awwad R.A."/>
            <person name="Babu C.B."/>
            <person name="Bandaranaike D.B."/>
            <person name="Battles P.B."/>
            <person name="Bell A.B."/>
            <person name="Beltran B.B."/>
            <person name="Berhane-Mersha D.B."/>
            <person name="Bess C.B."/>
            <person name="Bickham C.B."/>
            <person name="Bolden T.B."/>
            <person name="Carter K.C."/>
            <person name="Chau D.C."/>
            <person name="Chavez A.C."/>
            <person name="Clerc-Blankenburg K.C."/>
            <person name="Coyle M.C."/>
            <person name="Dao M.D."/>
            <person name="Davila M.L.D."/>
            <person name="Davy-Carroll L.D."/>
            <person name="Denson S.D."/>
            <person name="Dinh H.D."/>
            <person name="Fernandez S.F."/>
            <person name="Fernando P.F."/>
            <person name="Forbes L.F."/>
            <person name="Francis C.F."/>
            <person name="Francisco L.F."/>
            <person name="Fu Q.F."/>
            <person name="Garcia-Iii R.G."/>
            <person name="Garrett T.G."/>
            <person name="Gross S.G."/>
            <person name="Gubbala S.G."/>
            <person name="Hirani K.H."/>
            <person name="Hogues M.H."/>
            <person name="Hollins B.H."/>
            <person name="Jackson L.J."/>
            <person name="Javaid M.J."/>
            <person name="Jhangiani S.J."/>
            <person name="Johnson A.J."/>
            <person name="Johnson B.J."/>
            <person name="Jones J.J."/>
            <person name="Joshi V.J."/>
            <person name="Kalu J.K."/>
            <person name="Khan N.K."/>
            <person name="Korchina V.K."/>
            <person name="Kovar C.K."/>
            <person name="Lago L.L."/>
            <person name="Lara F.L."/>
            <person name="Le T.-K.L."/>
            <person name="Lee S.L."/>
            <person name="Legall-Iii F.L."/>
            <person name="Lemon S.L."/>
            <person name="Liu J.L."/>
            <person name="Liu Y.-S.L."/>
            <person name="Liyanage D.L."/>
            <person name="Lopez J.L."/>
            <person name="Lorensuhewa L.L."/>
            <person name="Mata R.M."/>
            <person name="Mathew T.M."/>
            <person name="Mercado C.M."/>
            <person name="Mercado I.M."/>
            <person name="Morales K.M."/>
            <person name="Morgan M.M."/>
            <person name="Munidasa M.M."/>
            <person name="Ngo D.N."/>
            <person name="Nguyen L.N."/>
            <person name="Nguyen T.N."/>
            <person name="Nguyen N.N."/>
            <person name="Obregon M.O."/>
            <person name="Okwuonu G.O."/>
            <person name="Ongeri F.O."/>
            <person name="Onwere C.O."/>
            <person name="Osifeso I.O."/>
            <person name="Parra A.P."/>
            <person name="Patil S.P."/>
            <person name="Perez A.P."/>
            <person name="Perez Y.P."/>
            <person name="Pham C.P."/>
            <person name="Pu L.-L.P."/>
            <person name="Puazo M.P."/>
            <person name="Quiroz J.Q."/>
            <person name="Rouhana J.R."/>
            <person name="Ruiz M.R."/>
            <person name="Ruiz S.-J.R."/>
            <person name="Saada N.S."/>
            <person name="Santibanez J.S."/>
            <person name="Scheel M.S."/>
            <person name="Schneider B.S."/>
            <person name="Simmons D.S."/>
            <person name="Sisson I.S."/>
            <person name="Tang L.-Y.T."/>
            <person name="Thornton R.T."/>
            <person name="Tisius J.T."/>
            <person name="Toledanes G.T."/>
            <person name="Trejos Z.T."/>
            <person name="Usmani K.U."/>
            <person name="Varghese R.V."/>
            <person name="Vattathil S.V."/>
            <person name="Vee V.V."/>
            <person name="Walker D.W."/>
            <person name="Weissenberger G.W."/>
            <person name="White C.W."/>
            <person name="Williams A.W."/>
            <person name="Woodworth J.W."/>
            <person name="Wright R.W."/>
            <person name="Zhu Y.Z."/>
            <person name="Han Y.H."/>
            <person name="Newsham I.N."/>
            <person name="Nazareth L.N."/>
            <person name="Worley K.W."/>
            <person name="Muzny D.M."/>
            <person name="Rogers J.R."/>
            <person name="Gibbs R.G."/>
        </authorList>
    </citation>
    <scope>NUCLEOTIDE SEQUENCE [LARGE SCALE GENOMIC DNA]</scope>
</reference>
<keyword evidence="3 7" id="KW-0812">Transmembrane</keyword>
<dbReference type="GO" id="GO:0016020">
    <property type="term" value="C:membrane"/>
    <property type="evidence" value="ECO:0007669"/>
    <property type="project" value="UniProtKB-SubCell"/>
</dbReference>
<accession>A0A8I5NAH3</accession>
<evidence type="ECO:0000256" key="2">
    <source>
        <dbReference type="ARBA" id="ARBA00022679"/>
    </source>
</evidence>
<dbReference type="GO" id="GO:0019706">
    <property type="term" value="F:protein-cysteine S-palmitoyltransferase activity"/>
    <property type="evidence" value="ECO:0007669"/>
    <property type="project" value="UniProtKB-EC"/>
</dbReference>
<feature type="compositionally biased region" description="Low complexity" evidence="8">
    <location>
        <begin position="531"/>
        <end position="548"/>
    </location>
</feature>
<organism evidence="10 11">
    <name type="scientific">Papio anubis</name>
    <name type="common">Olive baboon</name>
    <dbReference type="NCBI Taxonomy" id="9555"/>
    <lineage>
        <taxon>Eukaryota</taxon>
        <taxon>Metazoa</taxon>
        <taxon>Chordata</taxon>
        <taxon>Craniata</taxon>
        <taxon>Vertebrata</taxon>
        <taxon>Euteleostomi</taxon>
        <taxon>Mammalia</taxon>
        <taxon>Eutheria</taxon>
        <taxon>Euarchontoglires</taxon>
        <taxon>Primates</taxon>
        <taxon>Haplorrhini</taxon>
        <taxon>Catarrhini</taxon>
        <taxon>Cercopithecidae</taxon>
        <taxon>Cercopithecinae</taxon>
        <taxon>Papio</taxon>
    </lineage>
</organism>
<dbReference type="InterPro" id="IPR039859">
    <property type="entry name" value="PFA4/ZDH16/20/ERF2-like"/>
</dbReference>
<dbReference type="GeneTree" id="ENSGT00940000161784"/>
<dbReference type="PANTHER" id="PTHR22883">
    <property type="entry name" value="ZINC FINGER DHHC DOMAIN CONTAINING PROTEIN"/>
    <property type="match status" value="1"/>
</dbReference>
<evidence type="ECO:0000256" key="4">
    <source>
        <dbReference type="ARBA" id="ARBA00022989"/>
    </source>
</evidence>
<keyword evidence="4 7" id="KW-1133">Transmembrane helix</keyword>
<reference evidence="10" key="2">
    <citation type="submission" date="2025-08" db="UniProtKB">
        <authorList>
            <consortium name="Ensembl"/>
        </authorList>
    </citation>
    <scope>IDENTIFICATION</scope>
</reference>
<dbReference type="InterPro" id="IPR001594">
    <property type="entry name" value="Palmitoyltrfase_DHHC"/>
</dbReference>
<comment type="similarity">
    <text evidence="7">Belongs to the DHHC palmitoyltransferase family.</text>
</comment>
<feature type="region of interest" description="Disordered" evidence="8">
    <location>
        <begin position="531"/>
        <end position="554"/>
    </location>
</feature>
<dbReference type="GO" id="GO:0005794">
    <property type="term" value="C:Golgi apparatus"/>
    <property type="evidence" value="ECO:0007669"/>
    <property type="project" value="TreeGrafter"/>
</dbReference>
<evidence type="ECO:0000259" key="9">
    <source>
        <dbReference type="Pfam" id="PF01529"/>
    </source>
</evidence>
<feature type="transmembrane region" description="Helical" evidence="7">
    <location>
        <begin position="59"/>
        <end position="81"/>
    </location>
</feature>
<dbReference type="Ensembl" id="ENSPANT00000075284.1">
    <property type="protein sequence ID" value="ENSPANP00000058213.1"/>
    <property type="gene ID" value="ENSPANG00000005862.3"/>
</dbReference>
<reference evidence="10" key="3">
    <citation type="submission" date="2025-09" db="UniProtKB">
        <authorList>
            <consortium name="Ensembl"/>
        </authorList>
    </citation>
    <scope>IDENTIFICATION</scope>
</reference>
<dbReference type="PROSITE" id="PS50216">
    <property type="entry name" value="DHHC"/>
    <property type="match status" value="1"/>
</dbReference>
<comment type="domain">
    <text evidence="7">The DHHC domain is required for palmitoyltransferase activity.</text>
</comment>
<feature type="region of interest" description="Disordered" evidence="8">
    <location>
        <begin position="285"/>
        <end position="304"/>
    </location>
</feature>
<protein>
    <recommendedName>
        <fullName evidence="7">Palmitoyltransferase</fullName>
        <ecNumber evidence="7">2.3.1.225</ecNumber>
    </recommendedName>
</protein>
<evidence type="ECO:0000256" key="6">
    <source>
        <dbReference type="ARBA" id="ARBA00023315"/>
    </source>
</evidence>
<dbReference type="AlphaFoldDB" id="A0A8I5NAH3"/>